<keyword evidence="1" id="KW-0472">Membrane</keyword>
<proteinExistence type="predicted"/>
<evidence type="ECO:0000313" key="3">
    <source>
        <dbReference type="Proteomes" id="UP000284006"/>
    </source>
</evidence>
<comment type="caution">
    <text evidence="2">The sequence shown here is derived from an EMBL/GenBank/DDBJ whole genome shotgun (WGS) entry which is preliminary data.</text>
</comment>
<dbReference type="EMBL" id="QYUP01000013">
    <property type="protein sequence ID" value="RJG27225.1"/>
    <property type="molecule type" value="Genomic_DNA"/>
</dbReference>
<evidence type="ECO:0000256" key="1">
    <source>
        <dbReference type="SAM" id="Phobius"/>
    </source>
</evidence>
<keyword evidence="1" id="KW-1133">Transmembrane helix</keyword>
<evidence type="ECO:0000313" key="2">
    <source>
        <dbReference type="EMBL" id="RJG27225.1"/>
    </source>
</evidence>
<name>A0A418Y805_9BURK</name>
<feature type="transmembrane region" description="Helical" evidence="1">
    <location>
        <begin position="27"/>
        <end position="47"/>
    </location>
</feature>
<organism evidence="2 3">
    <name type="scientific">Massilia cavernae</name>
    <dbReference type="NCBI Taxonomy" id="2320864"/>
    <lineage>
        <taxon>Bacteria</taxon>
        <taxon>Pseudomonadati</taxon>
        <taxon>Pseudomonadota</taxon>
        <taxon>Betaproteobacteria</taxon>
        <taxon>Burkholderiales</taxon>
        <taxon>Oxalobacteraceae</taxon>
        <taxon>Telluria group</taxon>
        <taxon>Massilia</taxon>
    </lineage>
</organism>
<protein>
    <submittedName>
        <fullName evidence="2">Uncharacterized protein</fullName>
    </submittedName>
</protein>
<gene>
    <name evidence="2" type="ORF">D3872_01530</name>
</gene>
<dbReference type="RefSeq" id="WP_119809147.1">
    <property type="nucleotide sequence ID" value="NZ_QYUP01000013.1"/>
</dbReference>
<keyword evidence="3" id="KW-1185">Reference proteome</keyword>
<feature type="transmembrane region" description="Helical" evidence="1">
    <location>
        <begin position="5"/>
        <end position="21"/>
    </location>
</feature>
<keyword evidence="1" id="KW-0812">Transmembrane</keyword>
<accession>A0A418Y805</accession>
<reference evidence="2 3" key="1">
    <citation type="submission" date="2018-09" db="EMBL/GenBank/DDBJ databases">
        <authorList>
            <person name="Zhu H."/>
        </authorList>
    </citation>
    <scope>NUCLEOTIDE SEQUENCE [LARGE SCALE GENOMIC DNA]</scope>
    <source>
        <strain evidence="2 3">K1S02-61</strain>
    </source>
</reference>
<dbReference type="Proteomes" id="UP000284006">
    <property type="component" value="Unassembled WGS sequence"/>
</dbReference>
<sequence length="65" mass="7201">MNRPHLMAAVSFAVALVLYLLGLATDYLAGFFLLGMFFEVVAWKNVIDARRARASARRESASAPR</sequence>
<dbReference type="AlphaFoldDB" id="A0A418Y805"/>